<reference evidence="4" key="1">
    <citation type="submission" date="2015-04" db="UniProtKB">
        <authorList>
            <consortium name="EnsemblPlants"/>
        </authorList>
    </citation>
    <scope>IDENTIFICATION</scope>
    <source>
        <strain evidence="4">SL10</strain>
    </source>
</reference>
<protein>
    <submittedName>
        <fullName evidence="4">rRNA N-glycosidase</fullName>
    </submittedName>
</protein>
<evidence type="ECO:0000256" key="1">
    <source>
        <dbReference type="RuleBase" id="RU004915"/>
    </source>
</evidence>
<dbReference type="GO" id="GO:0017148">
    <property type="term" value="P:negative regulation of translation"/>
    <property type="evidence" value="ECO:0007669"/>
    <property type="project" value="UniProtKB-KW"/>
</dbReference>
<dbReference type="GO" id="GO:0090729">
    <property type="term" value="F:toxin activity"/>
    <property type="evidence" value="ECO:0007669"/>
    <property type="project" value="UniProtKB-KW"/>
</dbReference>
<dbReference type="InterPro" id="IPR016138">
    <property type="entry name" value="Ribosome_inactivat_prot_sub1"/>
</dbReference>
<dbReference type="InterPro" id="IPR001574">
    <property type="entry name" value="Ribosome_inactivat_prot"/>
</dbReference>
<dbReference type="STRING" id="4536.A0A0E0GS33"/>
<dbReference type="Proteomes" id="UP000006591">
    <property type="component" value="Chromosome 3"/>
</dbReference>
<keyword evidence="3" id="KW-0472">Membrane</keyword>
<comment type="catalytic activity">
    <reaction evidence="1">
        <text>Endohydrolysis of the N-glycosidic bond at one specific adenosine on the 28S rRNA.</text>
        <dbReference type="EC" id="3.2.2.22"/>
    </reaction>
</comment>
<keyword evidence="1" id="KW-0378">Hydrolase</keyword>
<comment type="similarity">
    <text evidence="1">Belongs to the ribosome-inactivating protein family.</text>
</comment>
<accession>A0A0E0GS33</accession>
<dbReference type="EnsemblPlants" id="ONIVA03G31380.1">
    <property type="protein sequence ID" value="ONIVA03G31380.1"/>
    <property type="gene ID" value="ONIVA03G31380"/>
</dbReference>
<dbReference type="GO" id="GO:0030598">
    <property type="term" value="F:rRNA N-glycosylase activity"/>
    <property type="evidence" value="ECO:0007669"/>
    <property type="project" value="UniProtKB-EC"/>
</dbReference>
<organism evidence="4">
    <name type="scientific">Oryza nivara</name>
    <name type="common">Indian wild rice</name>
    <name type="synonym">Oryza sativa f. spontanea</name>
    <dbReference type="NCBI Taxonomy" id="4536"/>
    <lineage>
        <taxon>Eukaryota</taxon>
        <taxon>Viridiplantae</taxon>
        <taxon>Streptophyta</taxon>
        <taxon>Embryophyta</taxon>
        <taxon>Tracheophyta</taxon>
        <taxon>Spermatophyta</taxon>
        <taxon>Magnoliopsida</taxon>
        <taxon>Liliopsida</taxon>
        <taxon>Poales</taxon>
        <taxon>Poaceae</taxon>
        <taxon>BOP clade</taxon>
        <taxon>Oryzoideae</taxon>
        <taxon>Oryzeae</taxon>
        <taxon>Oryzinae</taxon>
        <taxon>Oryza</taxon>
    </lineage>
</organism>
<keyword evidence="3" id="KW-0812">Transmembrane</keyword>
<reference evidence="4" key="2">
    <citation type="submission" date="2018-04" db="EMBL/GenBank/DDBJ databases">
        <title>OnivRS2 (Oryza nivara Reference Sequence Version 2).</title>
        <authorList>
            <person name="Zhang J."/>
            <person name="Kudrna D."/>
            <person name="Lee S."/>
            <person name="Talag J."/>
            <person name="Rajasekar S."/>
            <person name="Welchert J."/>
            <person name="Hsing Y.-I."/>
            <person name="Wing R.A."/>
        </authorList>
    </citation>
    <scope>NUCLEOTIDE SEQUENCE [LARGE SCALE GENOMIC DNA]</scope>
    <source>
        <strain evidence="4">SL10</strain>
    </source>
</reference>
<dbReference type="Gramene" id="ONIVA03G31380.1">
    <property type="protein sequence ID" value="ONIVA03G31380.1"/>
    <property type="gene ID" value="ONIVA03G31380"/>
</dbReference>
<keyword evidence="1" id="KW-0800">Toxin</keyword>
<evidence type="ECO:0000256" key="2">
    <source>
        <dbReference type="SAM" id="MobiDB-lite"/>
    </source>
</evidence>
<evidence type="ECO:0000313" key="5">
    <source>
        <dbReference type="Proteomes" id="UP000006591"/>
    </source>
</evidence>
<dbReference type="PANTHER" id="PTHR33453:SF3">
    <property type="entry name" value="RRNA N-GLYCOSYLASE"/>
    <property type="match status" value="1"/>
</dbReference>
<dbReference type="Pfam" id="PF00161">
    <property type="entry name" value="RIP"/>
    <property type="match status" value="2"/>
</dbReference>
<feature type="region of interest" description="Disordered" evidence="2">
    <location>
        <begin position="38"/>
        <end position="59"/>
    </location>
</feature>
<evidence type="ECO:0000313" key="4">
    <source>
        <dbReference type="EnsemblPlants" id="ONIVA03G31380.1"/>
    </source>
</evidence>
<name>A0A0E0GS33_ORYNI</name>
<proteinExistence type="inferred from homology"/>
<feature type="compositionally biased region" description="Low complexity" evidence="2">
    <location>
        <begin position="42"/>
        <end position="54"/>
    </location>
</feature>
<dbReference type="Gene3D" id="3.40.420.10">
    <property type="entry name" value="Ricin (A subunit), domain 1"/>
    <property type="match status" value="2"/>
</dbReference>
<dbReference type="eggNOG" id="ENOG502R83X">
    <property type="taxonomic scope" value="Eukaryota"/>
</dbReference>
<keyword evidence="5" id="KW-1185">Reference proteome</keyword>
<keyword evidence="1" id="KW-0652">Protein synthesis inhibitor</keyword>
<dbReference type="GO" id="GO:0006952">
    <property type="term" value="P:defense response"/>
    <property type="evidence" value="ECO:0007669"/>
    <property type="project" value="UniProtKB-KW"/>
</dbReference>
<dbReference type="PANTHER" id="PTHR33453">
    <property type="match status" value="1"/>
</dbReference>
<evidence type="ECO:0000256" key="3">
    <source>
        <dbReference type="SAM" id="Phobius"/>
    </source>
</evidence>
<sequence length="555" mass="59986">MVQLSNATRIRMHATTTLSSPQLCTQFALDRVARSTTTIPLSKSKSSSHHPAAACRRRGRRKSSRSGLLLLLFFALAVYLLDLSAGRGGGRRLRGGGGSVAAAAARSAARQAGISGDDVFLIDLDGGEATLAAHRHDLSFAGFANRSGHWHVFRGDEGAIPNACRRRLPFRNTYRDLIGPSLPLGRAAAAEATEAIASYDAGEEEAAAAALRRGVAAPVGDARGSHMRLKPIGETRVERVAGERRGACVAAAEHLPYIEHWDTMSFEVLRWRRTGRWDGAVHRAAEEARRHPQRRRGARHCQRVQADRLIDLAKHFQAAFFLYFLLDLGGYRSDVLSVSDLEPPSDGLFVVGLTGGLDADELAALALQGHDLSLAGFANRTRHWHAFRGREGLVPSAASVLPFGGDTYRDLIGGIRNLPGVPLGRAAMVRAARVLSSYDPAAFAAEGNEVEELGRALAAVTVMISEAARVKPINETVSSGWWGEARVAAEHLPYIEHWDTMSFELLRLRRTGRWDGPFTELLRKDAGIGGAEEAGAVAGVLIDRDLEELQLAHGI</sequence>
<keyword evidence="1" id="KW-0611">Plant defense</keyword>
<feature type="transmembrane region" description="Helical" evidence="3">
    <location>
        <begin position="66"/>
        <end position="85"/>
    </location>
</feature>
<dbReference type="AlphaFoldDB" id="A0A0E0GS33"/>
<dbReference type="InterPro" id="IPR036041">
    <property type="entry name" value="Ribosome-inact_prot_sf"/>
</dbReference>
<keyword evidence="3" id="KW-1133">Transmembrane helix</keyword>
<dbReference type="SUPFAM" id="SSF56371">
    <property type="entry name" value="Ribosome inactivating proteins (RIP)"/>
    <property type="match status" value="2"/>
</dbReference>
<dbReference type="HOGENOM" id="CLU_490384_0_0_1"/>